<feature type="transmembrane region" description="Helical" evidence="1">
    <location>
        <begin position="45"/>
        <end position="67"/>
    </location>
</feature>
<sequence length="112" mass="12587">MHLTLTSSSPLYDGTHILHHTLCPVAGFRVPLVSLLHLRLTTALLVLRWMVYIPGVFSEFLSTLLLRTVESCDDGWFRVLPHLASGLLQIEFCLFSAFFVSFPSQDKIPEAS</sequence>
<keyword evidence="1" id="KW-0472">Membrane</keyword>
<name>A0ABU6Q4B0_9FABA</name>
<keyword evidence="3" id="KW-1185">Reference proteome</keyword>
<feature type="transmembrane region" description="Helical" evidence="1">
    <location>
        <begin position="17"/>
        <end position="38"/>
    </location>
</feature>
<proteinExistence type="predicted"/>
<evidence type="ECO:0000256" key="1">
    <source>
        <dbReference type="SAM" id="Phobius"/>
    </source>
</evidence>
<feature type="transmembrane region" description="Helical" evidence="1">
    <location>
        <begin position="79"/>
        <end position="102"/>
    </location>
</feature>
<gene>
    <name evidence="2" type="ORF">PIB30_006292</name>
</gene>
<keyword evidence="1" id="KW-1133">Transmembrane helix</keyword>
<evidence type="ECO:0000313" key="3">
    <source>
        <dbReference type="Proteomes" id="UP001341840"/>
    </source>
</evidence>
<evidence type="ECO:0000313" key="2">
    <source>
        <dbReference type="EMBL" id="MED6106668.1"/>
    </source>
</evidence>
<organism evidence="2 3">
    <name type="scientific">Stylosanthes scabra</name>
    <dbReference type="NCBI Taxonomy" id="79078"/>
    <lineage>
        <taxon>Eukaryota</taxon>
        <taxon>Viridiplantae</taxon>
        <taxon>Streptophyta</taxon>
        <taxon>Embryophyta</taxon>
        <taxon>Tracheophyta</taxon>
        <taxon>Spermatophyta</taxon>
        <taxon>Magnoliopsida</taxon>
        <taxon>eudicotyledons</taxon>
        <taxon>Gunneridae</taxon>
        <taxon>Pentapetalae</taxon>
        <taxon>rosids</taxon>
        <taxon>fabids</taxon>
        <taxon>Fabales</taxon>
        <taxon>Fabaceae</taxon>
        <taxon>Papilionoideae</taxon>
        <taxon>50 kb inversion clade</taxon>
        <taxon>dalbergioids sensu lato</taxon>
        <taxon>Dalbergieae</taxon>
        <taxon>Pterocarpus clade</taxon>
        <taxon>Stylosanthes</taxon>
    </lineage>
</organism>
<keyword evidence="1" id="KW-0812">Transmembrane</keyword>
<accession>A0ABU6Q4B0</accession>
<dbReference type="Proteomes" id="UP001341840">
    <property type="component" value="Unassembled WGS sequence"/>
</dbReference>
<comment type="caution">
    <text evidence="2">The sequence shown here is derived from an EMBL/GenBank/DDBJ whole genome shotgun (WGS) entry which is preliminary data.</text>
</comment>
<protein>
    <submittedName>
        <fullName evidence="2">Uncharacterized protein</fullName>
    </submittedName>
</protein>
<reference evidence="2 3" key="1">
    <citation type="journal article" date="2023" name="Plants (Basel)">
        <title>Bridging the Gap: Combining Genomics and Transcriptomics Approaches to Understand Stylosanthes scabra, an Orphan Legume from the Brazilian Caatinga.</title>
        <authorList>
            <person name="Ferreira-Neto J.R.C."/>
            <person name="da Silva M.D."/>
            <person name="Binneck E."/>
            <person name="de Melo N.F."/>
            <person name="da Silva R.H."/>
            <person name="de Melo A.L.T.M."/>
            <person name="Pandolfi V."/>
            <person name="Bustamante F.O."/>
            <person name="Brasileiro-Vidal A.C."/>
            <person name="Benko-Iseppon A.M."/>
        </authorList>
    </citation>
    <scope>NUCLEOTIDE SEQUENCE [LARGE SCALE GENOMIC DNA]</scope>
    <source>
        <tissue evidence="2">Leaves</tissue>
    </source>
</reference>
<dbReference type="EMBL" id="JASCZI010000013">
    <property type="protein sequence ID" value="MED6106668.1"/>
    <property type="molecule type" value="Genomic_DNA"/>
</dbReference>